<evidence type="ECO:0000313" key="2">
    <source>
        <dbReference type="Proteomes" id="UP000264820"/>
    </source>
</evidence>
<keyword evidence="2" id="KW-1185">Reference proteome</keyword>
<dbReference type="PANTHER" id="PTHR16798:SF0">
    <property type="entry name" value="FANCONI ANEMIA GROUP C PROTEIN"/>
    <property type="match status" value="1"/>
</dbReference>
<dbReference type="PRINTS" id="PR00494">
    <property type="entry name" value="FANCONICGENE"/>
</dbReference>
<protein>
    <submittedName>
        <fullName evidence="1">FA complementation group C</fullName>
    </submittedName>
</protein>
<dbReference type="STRING" id="109280.ENSHCOP00000014809"/>
<reference evidence="1" key="1">
    <citation type="submission" date="2025-08" db="UniProtKB">
        <authorList>
            <consortium name="Ensembl"/>
        </authorList>
    </citation>
    <scope>IDENTIFICATION</scope>
</reference>
<dbReference type="PANTHER" id="PTHR16798">
    <property type="entry name" value="FANCONI ANEMIA GROUP C PROTEIN FANCC"/>
    <property type="match status" value="1"/>
</dbReference>
<dbReference type="InterPro" id="IPR000686">
    <property type="entry name" value="FANCC"/>
</dbReference>
<dbReference type="AlphaFoldDB" id="A0A3Q2YAB0"/>
<dbReference type="GO" id="GO:0006289">
    <property type="term" value="P:nucleotide-excision repair"/>
    <property type="evidence" value="ECO:0007669"/>
    <property type="project" value="TreeGrafter"/>
</dbReference>
<dbReference type="GO" id="GO:0036297">
    <property type="term" value="P:interstrand cross-link repair"/>
    <property type="evidence" value="ECO:0007669"/>
    <property type="project" value="InterPro"/>
</dbReference>
<reference evidence="1" key="2">
    <citation type="submission" date="2025-09" db="UniProtKB">
        <authorList>
            <consortium name="Ensembl"/>
        </authorList>
    </citation>
    <scope>IDENTIFICATION</scope>
</reference>
<sequence length="473" mass="53009">MALVQQTEMQLWLDKVEAWGQARSVNVQKDTCLHLCSLRDFLQRLLMHVDGMSSTTETMKAIPSLGQILGRLCWNPVVTADGESLIFQCLWELYSEHPANALERKANQWIQKLLCQLTTEEDESPSDFLLKHLDLSPTRYHNQVLRKVLLLTDYPAFVCRCSCDRIVSTCVACVPLVTCPEVAPLLGALLQRPLTCAQATLTNDFLDAVSSAYRSGSLSLENQAVVALWCHSLPSLEEAMLGLLESTVAAYSTDVVLPAAVTLYKKKLTYYTLRYNMPRNLNIIYASLVIGRVPLIHSHFFFFVPLQNPLKAFFPHSPPNLLLPLLTQPPGQCVCVCVCVCLISQHTIPCIVQTRRSFLDGVGVVFEAWFVLVQCSHWVHEALRLLATTEARDCHPLLWLLTFYHHPTNRGHHRNQQLVMLSSPNTSLHPLFTSFLSHPSLTSCPSFLPSSISPSFLPCPLSYHSSTLCGNRA</sequence>
<dbReference type="GeneTree" id="ENSGT00390000016390"/>
<organism evidence="1 2">
    <name type="scientific">Hippocampus comes</name>
    <name type="common">Tiger tail seahorse</name>
    <dbReference type="NCBI Taxonomy" id="109280"/>
    <lineage>
        <taxon>Eukaryota</taxon>
        <taxon>Metazoa</taxon>
        <taxon>Chordata</taxon>
        <taxon>Craniata</taxon>
        <taxon>Vertebrata</taxon>
        <taxon>Euteleostomi</taxon>
        <taxon>Actinopterygii</taxon>
        <taxon>Neopterygii</taxon>
        <taxon>Teleostei</taxon>
        <taxon>Neoteleostei</taxon>
        <taxon>Acanthomorphata</taxon>
        <taxon>Syngnathiaria</taxon>
        <taxon>Syngnathiformes</taxon>
        <taxon>Syngnathoidei</taxon>
        <taxon>Syngnathidae</taxon>
        <taxon>Hippocampus</taxon>
    </lineage>
</organism>
<dbReference type="Ensembl" id="ENSHCOT00000022529.1">
    <property type="protein sequence ID" value="ENSHCOP00000014809.1"/>
    <property type="gene ID" value="ENSHCOG00000018289.1"/>
</dbReference>
<proteinExistence type="predicted"/>
<dbReference type="OMA" id="RWHHRAS"/>
<accession>A0A3Q2YAB0</accession>
<evidence type="ECO:0000313" key="1">
    <source>
        <dbReference type="Ensembl" id="ENSHCOP00000014809.1"/>
    </source>
</evidence>
<dbReference type="Proteomes" id="UP000264820">
    <property type="component" value="Unplaced"/>
</dbReference>
<dbReference type="GO" id="GO:0043240">
    <property type="term" value="C:Fanconi anaemia nuclear complex"/>
    <property type="evidence" value="ECO:0007669"/>
    <property type="project" value="InterPro"/>
</dbReference>
<dbReference type="GO" id="GO:0034599">
    <property type="term" value="P:cellular response to oxidative stress"/>
    <property type="evidence" value="ECO:0007669"/>
    <property type="project" value="TreeGrafter"/>
</dbReference>
<name>A0A3Q2YAB0_HIPCM</name>
<dbReference type="Pfam" id="PF02106">
    <property type="entry name" value="Fanconi_C"/>
    <property type="match status" value="2"/>
</dbReference>